<dbReference type="GO" id="GO:0005737">
    <property type="term" value="C:cytoplasm"/>
    <property type="evidence" value="ECO:0007669"/>
    <property type="project" value="UniProtKB-SubCell"/>
</dbReference>
<dbReference type="GO" id="GO:0000160">
    <property type="term" value="P:phosphorelay signal transduction system"/>
    <property type="evidence" value="ECO:0007669"/>
    <property type="project" value="UniProtKB-KW"/>
</dbReference>
<dbReference type="PANTHER" id="PTHR42713">
    <property type="entry name" value="HISTIDINE KINASE-RELATED"/>
    <property type="match status" value="1"/>
</dbReference>
<sequence>MNLLIIDDEELTRNGLIHSIDWKNLGIDSIYQADDGYHGLELAKKISPEIILSDVRMPRMDGVEMAKKIREFMPECSIIFMSGYSDKAYLKAAIKLKAISYVEKPIDPHEIEESVREAIANHKSLLLSKHSINYNRYETMSKLALKMIYSSHDSILYESKAFEQLGISLRNITSYTTLIIKLIEDNVTFLEPSINHLISNLDTAFKSNHTDYIFGIKQEEYIIVHLFFSERPVHNTLIKLAERFSSLIKDNYVHFISIGKTINSIDKIYESYNTAIILMHSSFFYANNAILYNEPESIISTSSIPSDIISDFSEALLQRNHTKVQQLLKYLKGSLIHNRTLLVNQVKDFYYKLFLELNAQANSFHISISADSTETILDYISKSSTYLELHSILEDKISNYFKSLENDNRDNSTVFLIKEYISQNYQNENLSIKDISEYVFLSSSYVCTIFKTETGKTLNQYLTEYRIERAKKLLMDSRYKITDISAKVGYNDGNYFGKTFKKLIGHSPTEFREQYFAGKL</sequence>
<evidence type="ECO:0000256" key="9">
    <source>
        <dbReference type="ARBA" id="ARBA00024867"/>
    </source>
</evidence>
<reference evidence="13 16" key="2">
    <citation type="submission" date="2018-05" db="EMBL/GenBank/DDBJ databases">
        <title>Genomic Encyclopedia of Type Strains, Phase IV (KMG-IV): sequencing the most valuable type-strain genomes for metagenomic binning, comparative biology and taxonomic classification.</title>
        <authorList>
            <person name="Goeker M."/>
        </authorList>
    </citation>
    <scope>NUCLEOTIDE SEQUENCE [LARGE SCALE GENOMIC DNA]</scope>
    <source>
        <strain evidence="13 16">DSM 28816</strain>
    </source>
</reference>
<evidence type="ECO:0000259" key="12">
    <source>
        <dbReference type="PROSITE" id="PS50110"/>
    </source>
</evidence>
<keyword evidence="7" id="KW-0238">DNA-binding</keyword>
<dbReference type="CDD" id="cd17536">
    <property type="entry name" value="REC_YesN-like"/>
    <property type="match status" value="1"/>
</dbReference>
<keyword evidence="3" id="KW-0963">Cytoplasm</keyword>
<evidence type="ECO:0000256" key="8">
    <source>
        <dbReference type="ARBA" id="ARBA00023163"/>
    </source>
</evidence>
<dbReference type="Gene3D" id="3.40.50.2300">
    <property type="match status" value="1"/>
</dbReference>
<gene>
    <name evidence="13" type="ORF">C8E03_102419</name>
    <name evidence="14" type="ORF">CG710_003980</name>
</gene>
<feature type="domain" description="Response regulatory" evidence="12">
    <location>
        <begin position="2"/>
        <end position="119"/>
    </location>
</feature>
<evidence type="ECO:0000256" key="10">
    <source>
        <dbReference type="PROSITE-ProRule" id="PRU00169"/>
    </source>
</evidence>
<dbReference type="PROSITE" id="PS50110">
    <property type="entry name" value="RESPONSE_REGULATORY"/>
    <property type="match status" value="1"/>
</dbReference>
<comment type="caution">
    <text evidence="13">The sequence shown here is derived from an EMBL/GenBank/DDBJ whole genome shotgun (WGS) entry which is preliminary data.</text>
</comment>
<dbReference type="InterPro" id="IPR018060">
    <property type="entry name" value="HTH_AraC"/>
</dbReference>
<evidence type="ECO:0000256" key="6">
    <source>
        <dbReference type="ARBA" id="ARBA00023015"/>
    </source>
</evidence>
<evidence type="ECO:0000313" key="14">
    <source>
        <dbReference type="EMBL" id="RDY32593.1"/>
    </source>
</evidence>
<dbReference type="Proteomes" id="UP000247523">
    <property type="component" value="Unassembled WGS sequence"/>
</dbReference>
<dbReference type="InterPro" id="IPR009057">
    <property type="entry name" value="Homeodomain-like_sf"/>
</dbReference>
<keyword evidence="15" id="KW-1185">Reference proteome</keyword>
<dbReference type="SUPFAM" id="SSF46689">
    <property type="entry name" value="Homeodomain-like"/>
    <property type="match status" value="1"/>
</dbReference>
<dbReference type="InterPro" id="IPR011006">
    <property type="entry name" value="CheY-like_superfamily"/>
</dbReference>
<comment type="subcellular location">
    <subcellularLocation>
        <location evidence="1">Cytoplasm</location>
    </subcellularLocation>
</comment>
<dbReference type="SMART" id="SM00448">
    <property type="entry name" value="REC"/>
    <property type="match status" value="1"/>
</dbReference>
<proteinExistence type="predicted"/>
<dbReference type="PANTHER" id="PTHR42713:SF3">
    <property type="entry name" value="TRANSCRIPTIONAL REGULATORY PROTEIN HPTR"/>
    <property type="match status" value="1"/>
</dbReference>
<dbReference type="OrthoDB" id="2990361at2"/>
<dbReference type="AlphaFoldDB" id="A0A255I225"/>
<reference evidence="14 15" key="1">
    <citation type="journal article" date="2017" name="Genome Announc.">
        <title>Draft Genome Sequence of a Sporulating and Motile Strain of Lachnotalea glycerini Isolated from Water in Quebec City, Canada.</title>
        <authorList>
            <person name="Maheux A.F."/>
            <person name="Boudreau D.K."/>
            <person name="Berube E."/>
            <person name="Boissinot M."/>
            <person name="Raymond F."/>
            <person name="Brodeur S."/>
            <person name="Corbeil J."/>
            <person name="Isabel S."/>
            <person name="Omar R.F."/>
            <person name="Bergeron M.G."/>
        </authorList>
    </citation>
    <scope>NUCLEOTIDE SEQUENCE [LARGE SCALE GENOMIC DNA]</scope>
    <source>
        <strain evidence="14 15">CCRI-19302</strain>
    </source>
</reference>
<dbReference type="Pfam" id="PF12833">
    <property type="entry name" value="HTH_18"/>
    <property type="match status" value="1"/>
</dbReference>
<evidence type="ECO:0000256" key="3">
    <source>
        <dbReference type="ARBA" id="ARBA00022490"/>
    </source>
</evidence>
<dbReference type="EMBL" id="NOKA02000003">
    <property type="protein sequence ID" value="RDY32593.1"/>
    <property type="molecule type" value="Genomic_DNA"/>
</dbReference>
<organism evidence="13 16">
    <name type="scientific">Lachnotalea glycerini</name>
    <dbReference type="NCBI Taxonomy" id="1763509"/>
    <lineage>
        <taxon>Bacteria</taxon>
        <taxon>Bacillati</taxon>
        <taxon>Bacillota</taxon>
        <taxon>Clostridia</taxon>
        <taxon>Lachnospirales</taxon>
        <taxon>Lachnospiraceae</taxon>
        <taxon>Lachnotalea</taxon>
    </lineage>
</organism>
<evidence type="ECO:0000256" key="2">
    <source>
        <dbReference type="ARBA" id="ARBA00018672"/>
    </source>
</evidence>
<evidence type="ECO:0000256" key="1">
    <source>
        <dbReference type="ARBA" id="ARBA00004496"/>
    </source>
</evidence>
<dbReference type="InterPro" id="IPR051552">
    <property type="entry name" value="HptR"/>
</dbReference>
<protein>
    <recommendedName>
        <fullName evidence="2">Stage 0 sporulation protein A homolog</fullName>
    </recommendedName>
</protein>
<dbReference type="PRINTS" id="PR00032">
    <property type="entry name" value="HTHARAC"/>
</dbReference>
<feature type="modified residue" description="4-aspartylphosphate" evidence="10">
    <location>
        <position position="54"/>
    </location>
</feature>
<dbReference type="GO" id="GO:0043565">
    <property type="term" value="F:sequence-specific DNA binding"/>
    <property type="evidence" value="ECO:0007669"/>
    <property type="project" value="InterPro"/>
</dbReference>
<dbReference type="PROSITE" id="PS01124">
    <property type="entry name" value="HTH_ARAC_FAMILY_2"/>
    <property type="match status" value="1"/>
</dbReference>
<dbReference type="InterPro" id="IPR020449">
    <property type="entry name" value="Tscrpt_reg_AraC-type_HTH"/>
</dbReference>
<dbReference type="EMBL" id="QICS01000002">
    <property type="protein sequence ID" value="PXV93646.1"/>
    <property type="molecule type" value="Genomic_DNA"/>
</dbReference>
<dbReference type="Gene3D" id="1.10.10.60">
    <property type="entry name" value="Homeodomain-like"/>
    <property type="match status" value="2"/>
</dbReference>
<dbReference type="RefSeq" id="WP_094379455.1">
    <property type="nucleotide sequence ID" value="NZ_NOKA02000003.1"/>
</dbReference>
<evidence type="ECO:0000313" key="15">
    <source>
        <dbReference type="Proteomes" id="UP000216411"/>
    </source>
</evidence>
<evidence type="ECO:0000256" key="7">
    <source>
        <dbReference type="ARBA" id="ARBA00023125"/>
    </source>
</evidence>
<dbReference type="SUPFAM" id="SSF52172">
    <property type="entry name" value="CheY-like"/>
    <property type="match status" value="1"/>
</dbReference>
<keyword evidence="5" id="KW-0902">Two-component regulatory system</keyword>
<dbReference type="Pfam" id="PF00072">
    <property type="entry name" value="Response_reg"/>
    <property type="match status" value="1"/>
</dbReference>
<evidence type="ECO:0000256" key="5">
    <source>
        <dbReference type="ARBA" id="ARBA00023012"/>
    </source>
</evidence>
<dbReference type="SMART" id="SM00342">
    <property type="entry name" value="HTH_ARAC"/>
    <property type="match status" value="1"/>
</dbReference>
<evidence type="ECO:0000313" key="13">
    <source>
        <dbReference type="EMBL" id="PXV93646.1"/>
    </source>
</evidence>
<evidence type="ECO:0000313" key="16">
    <source>
        <dbReference type="Proteomes" id="UP000247523"/>
    </source>
</evidence>
<dbReference type="PROSITE" id="PS00041">
    <property type="entry name" value="HTH_ARAC_FAMILY_1"/>
    <property type="match status" value="1"/>
</dbReference>
<feature type="domain" description="HTH araC/xylS-type" evidence="11">
    <location>
        <begin position="415"/>
        <end position="514"/>
    </location>
</feature>
<name>A0A255I225_9FIRM</name>
<evidence type="ECO:0000259" key="11">
    <source>
        <dbReference type="PROSITE" id="PS01124"/>
    </source>
</evidence>
<dbReference type="GO" id="GO:0003700">
    <property type="term" value="F:DNA-binding transcription factor activity"/>
    <property type="evidence" value="ECO:0007669"/>
    <property type="project" value="InterPro"/>
</dbReference>
<dbReference type="InterPro" id="IPR001789">
    <property type="entry name" value="Sig_transdc_resp-reg_receiver"/>
</dbReference>
<dbReference type="InterPro" id="IPR018062">
    <property type="entry name" value="HTH_AraC-typ_CS"/>
</dbReference>
<evidence type="ECO:0000256" key="4">
    <source>
        <dbReference type="ARBA" id="ARBA00022553"/>
    </source>
</evidence>
<keyword evidence="4 10" id="KW-0597">Phosphoprotein</keyword>
<keyword evidence="6" id="KW-0805">Transcription regulation</keyword>
<keyword evidence="8" id="KW-0804">Transcription</keyword>
<reference evidence="14" key="3">
    <citation type="submission" date="2018-07" db="EMBL/GenBank/DDBJ databases">
        <authorList>
            <person name="Quirk P.G."/>
            <person name="Krulwich T.A."/>
        </authorList>
    </citation>
    <scope>NUCLEOTIDE SEQUENCE</scope>
    <source>
        <strain evidence="14">CCRI-19302</strain>
    </source>
</reference>
<comment type="function">
    <text evidence="9">May play the central regulatory role in sporulation. It may be an element of the effector pathway responsible for the activation of sporulation genes in response to nutritional stress. Spo0A may act in concert with spo0H (a sigma factor) to control the expression of some genes that are critical to the sporulation process.</text>
</comment>
<dbReference type="Proteomes" id="UP000216411">
    <property type="component" value="Unassembled WGS sequence"/>
</dbReference>
<accession>A0A255I225</accession>